<dbReference type="CDD" id="cd02440">
    <property type="entry name" value="AdoMet_MTases"/>
    <property type="match status" value="1"/>
</dbReference>
<gene>
    <name evidence="2" type="ORF">B9Z19DRAFT_981838</name>
</gene>
<dbReference type="Proteomes" id="UP000244722">
    <property type="component" value="Unassembled WGS sequence"/>
</dbReference>
<dbReference type="InterPro" id="IPR050508">
    <property type="entry name" value="Methyltransf_Superfamily"/>
</dbReference>
<organism evidence="2 3">
    <name type="scientific">Tuber borchii</name>
    <name type="common">White truffle</name>
    <dbReference type="NCBI Taxonomy" id="42251"/>
    <lineage>
        <taxon>Eukaryota</taxon>
        <taxon>Fungi</taxon>
        <taxon>Dikarya</taxon>
        <taxon>Ascomycota</taxon>
        <taxon>Pezizomycotina</taxon>
        <taxon>Pezizomycetes</taxon>
        <taxon>Pezizales</taxon>
        <taxon>Tuberaceae</taxon>
        <taxon>Tuber</taxon>
    </lineage>
</organism>
<dbReference type="GO" id="GO:0008168">
    <property type="term" value="F:methyltransferase activity"/>
    <property type="evidence" value="ECO:0007669"/>
    <property type="project" value="UniProtKB-KW"/>
</dbReference>
<protein>
    <submittedName>
        <fullName evidence="2">S-adenosyl-L-methionine-dependent methyltransferase</fullName>
    </submittedName>
</protein>
<dbReference type="Gene3D" id="3.40.50.150">
    <property type="entry name" value="Vaccinia Virus protein VP39"/>
    <property type="match status" value="1"/>
</dbReference>
<dbReference type="InterPro" id="IPR029063">
    <property type="entry name" value="SAM-dependent_MTases_sf"/>
</dbReference>
<sequence>MPQPQPPPPPLLPQFPRPRRGAGAQSPLRIRPPPQRPTRSKTPLILAAGVAAYGLSLYTTYLYTTLKDLPLAPSSPHLQPNHAKVYNALANEYDTNIWFSELTMGLPLLRRALARRAHGHVLEASVGTGRNAAYYDMRKCTSVTIVDSSREMLEVARAAFAAKHPASSEVRVRCVQMDAAAPLPPPPIPPTLSSEGKYDVVIQSMGICSHEDPVALLRNLGRAVKGESEGGRIILLEHGRSRFDWVNGVLDRLAWGHARRWGCWWNRDVGELVERSGLRVLEVKRYHFGTTWWVVAVPPDKGGK</sequence>
<evidence type="ECO:0000256" key="1">
    <source>
        <dbReference type="SAM" id="MobiDB-lite"/>
    </source>
</evidence>
<feature type="region of interest" description="Disordered" evidence="1">
    <location>
        <begin position="1"/>
        <end position="42"/>
    </location>
</feature>
<dbReference type="GO" id="GO:0032259">
    <property type="term" value="P:methylation"/>
    <property type="evidence" value="ECO:0007669"/>
    <property type="project" value="UniProtKB-KW"/>
</dbReference>
<dbReference type="OrthoDB" id="416496at2759"/>
<dbReference type="PANTHER" id="PTHR42912">
    <property type="entry name" value="METHYLTRANSFERASE"/>
    <property type="match status" value="1"/>
</dbReference>
<evidence type="ECO:0000313" key="2">
    <source>
        <dbReference type="EMBL" id="PUU78711.1"/>
    </source>
</evidence>
<dbReference type="EMBL" id="NESQ01000109">
    <property type="protein sequence ID" value="PUU78711.1"/>
    <property type="molecule type" value="Genomic_DNA"/>
</dbReference>
<dbReference type="PANTHER" id="PTHR42912:SF83">
    <property type="entry name" value="METHYLTRANSFERASE TYPE 11 DOMAIN-CONTAINING PROTEIN"/>
    <property type="match status" value="1"/>
</dbReference>
<keyword evidence="2" id="KW-0808">Transferase</keyword>
<dbReference type="AlphaFoldDB" id="A0A2T6ZT96"/>
<feature type="compositionally biased region" description="Pro residues" evidence="1">
    <location>
        <begin position="1"/>
        <end position="16"/>
    </location>
</feature>
<name>A0A2T6ZT96_TUBBO</name>
<accession>A0A2T6ZT96</accession>
<keyword evidence="2" id="KW-0489">Methyltransferase</keyword>
<evidence type="ECO:0000313" key="3">
    <source>
        <dbReference type="Proteomes" id="UP000244722"/>
    </source>
</evidence>
<comment type="caution">
    <text evidence="2">The sequence shown here is derived from an EMBL/GenBank/DDBJ whole genome shotgun (WGS) entry which is preliminary data.</text>
</comment>
<dbReference type="STRING" id="42251.A0A2T6ZT96"/>
<dbReference type="Pfam" id="PF13489">
    <property type="entry name" value="Methyltransf_23"/>
    <property type="match status" value="1"/>
</dbReference>
<reference evidence="2 3" key="1">
    <citation type="submission" date="2017-04" db="EMBL/GenBank/DDBJ databases">
        <title>Draft genome sequence of Tuber borchii Vittad., a whitish edible truffle.</title>
        <authorList>
            <consortium name="DOE Joint Genome Institute"/>
            <person name="Murat C."/>
            <person name="Kuo A."/>
            <person name="Barry K.W."/>
            <person name="Clum A."/>
            <person name="Dockter R.B."/>
            <person name="Fauchery L."/>
            <person name="Iotti M."/>
            <person name="Kohler A."/>
            <person name="Labutti K."/>
            <person name="Lindquist E.A."/>
            <person name="Lipzen A."/>
            <person name="Ohm R.A."/>
            <person name="Wang M."/>
            <person name="Grigoriev I.V."/>
            <person name="Zambonelli A."/>
            <person name="Martin F.M."/>
        </authorList>
    </citation>
    <scope>NUCLEOTIDE SEQUENCE [LARGE SCALE GENOMIC DNA]</scope>
    <source>
        <strain evidence="2 3">Tbo3840</strain>
    </source>
</reference>
<keyword evidence="3" id="KW-1185">Reference proteome</keyword>
<dbReference type="SUPFAM" id="SSF53335">
    <property type="entry name" value="S-adenosyl-L-methionine-dependent methyltransferases"/>
    <property type="match status" value="1"/>
</dbReference>
<proteinExistence type="predicted"/>